<dbReference type="PROSITE" id="PS00108">
    <property type="entry name" value="PROTEIN_KINASE_ST"/>
    <property type="match status" value="1"/>
</dbReference>
<dbReference type="InterPro" id="IPR011009">
    <property type="entry name" value="Kinase-like_dom_sf"/>
</dbReference>
<evidence type="ECO:0000313" key="6">
    <source>
        <dbReference type="Proteomes" id="UP000187209"/>
    </source>
</evidence>
<proteinExistence type="predicted"/>
<evidence type="ECO:0000259" key="4">
    <source>
        <dbReference type="PROSITE" id="PS50011"/>
    </source>
</evidence>
<dbReference type="EC" id="2.7.11.1" evidence="1"/>
<dbReference type="InterPro" id="IPR000719">
    <property type="entry name" value="Prot_kinase_dom"/>
</dbReference>
<protein>
    <recommendedName>
        <fullName evidence="2">Casein kinase I</fullName>
        <ecNumber evidence="1">2.7.11.1</ecNumber>
    </recommendedName>
</protein>
<dbReference type="OrthoDB" id="5979581at2759"/>
<accession>A0A1R2BF53</accession>
<sequence>METKKTIIDNRFKLLNKLGESKSSEIYKALDLTSNTQVALKFETIQNRQQFPVEIQALTNLSTIKGIPKLLATGAFNNKQYLVMQLLDSNLESKFKKYNNKFSLNCVTSIGLQMIELLKNLHDMNYIHRDIKPANIMTGKKSKGENLLLYLIDFGISKKYRDPITKQHSLYAEKRSIIGSITYSSLNAHLGIEQSRRDDLEACMNVLVYFLKGKLPWECSEQEISNYFIVGIMKKATIEQICKDCPSEFVEMLKYLRSLHFQDRPNYDYLLEIINRIHTNSNFSLHFDWTHKTKKTGNDDFLAVGLDNKSNPRRASAQIILTDINGLTKKQNKKKSRKVKSNKESDESNEISCDSDSPCPSPVRLKLSKNEEESKNLAEYRIVVNGDMHAGMNTRNEDREEDEDDIQALCRKDTIKDTKYPEFNDRKHAGKPN</sequence>
<comment type="caution">
    <text evidence="5">The sequence shown here is derived from an EMBL/GenBank/DDBJ whole genome shotgun (WGS) entry which is preliminary data.</text>
</comment>
<dbReference type="PANTHER" id="PTHR11909">
    <property type="entry name" value="CASEIN KINASE-RELATED"/>
    <property type="match status" value="1"/>
</dbReference>
<dbReference type="InterPro" id="IPR008271">
    <property type="entry name" value="Ser/Thr_kinase_AS"/>
</dbReference>
<dbReference type="Pfam" id="PF00069">
    <property type="entry name" value="Pkinase"/>
    <property type="match status" value="1"/>
</dbReference>
<evidence type="ECO:0000256" key="3">
    <source>
        <dbReference type="SAM" id="MobiDB-lite"/>
    </source>
</evidence>
<dbReference type="Proteomes" id="UP000187209">
    <property type="component" value="Unassembled WGS sequence"/>
</dbReference>
<evidence type="ECO:0000313" key="5">
    <source>
        <dbReference type="EMBL" id="OMJ75369.1"/>
    </source>
</evidence>
<feature type="compositionally biased region" description="Basic and acidic residues" evidence="3">
    <location>
        <begin position="410"/>
        <end position="427"/>
    </location>
</feature>
<organism evidence="5 6">
    <name type="scientific">Stentor coeruleus</name>
    <dbReference type="NCBI Taxonomy" id="5963"/>
    <lineage>
        <taxon>Eukaryota</taxon>
        <taxon>Sar</taxon>
        <taxon>Alveolata</taxon>
        <taxon>Ciliophora</taxon>
        <taxon>Postciliodesmatophora</taxon>
        <taxon>Heterotrichea</taxon>
        <taxon>Heterotrichida</taxon>
        <taxon>Stentoridae</taxon>
        <taxon>Stentor</taxon>
    </lineage>
</organism>
<dbReference type="PROSITE" id="PS50011">
    <property type="entry name" value="PROTEIN_KINASE_DOM"/>
    <property type="match status" value="1"/>
</dbReference>
<feature type="region of interest" description="Disordered" evidence="3">
    <location>
        <begin position="389"/>
        <end position="433"/>
    </location>
</feature>
<evidence type="ECO:0000256" key="1">
    <source>
        <dbReference type="ARBA" id="ARBA00012513"/>
    </source>
</evidence>
<feature type="compositionally biased region" description="Basic residues" evidence="3">
    <location>
        <begin position="331"/>
        <end position="340"/>
    </location>
</feature>
<name>A0A1R2BF53_9CILI</name>
<gene>
    <name evidence="5" type="ORF">SteCoe_25483</name>
</gene>
<dbReference type="CDD" id="cd14016">
    <property type="entry name" value="STKc_CK1"/>
    <property type="match status" value="1"/>
</dbReference>
<reference evidence="5 6" key="1">
    <citation type="submission" date="2016-11" db="EMBL/GenBank/DDBJ databases">
        <title>The macronuclear genome of Stentor coeruleus: a giant cell with tiny introns.</title>
        <authorList>
            <person name="Slabodnick M."/>
            <person name="Ruby J.G."/>
            <person name="Reiff S.B."/>
            <person name="Swart E.C."/>
            <person name="Gosai S."/>
            <person name="Prabakaran S."/>
            <person name="Witkowska E."/>
            <person name="Larue G.E."/>
            <person name="Fisher S."/>
            <person name="Freeman R.M."/>
            <person name="Gunawardena J."/>
            <person name="Chu W."/>
            <person name="Stover N.A."/>
            <person name="Gregory B.D."/>
            <person name="Nowacki M."/>
            <person name="Derisi J."/>
            <person name="Roy S.W."/>
            <person name="Marshall W.F."/>
            <person name="Sood P."/>
        </authorList>
    </citation>
    <scope>NUCLEOTIDE SEQUENCE [LARGE SCALE GENOMIC DNA]</scope>
    <source>
        <strain evidence="5">WM001</strain>
    </source>
</reference>
<keyword evidence="6" id="KW-1185">Reference proteome</keyword>
<evidence type="ECO:0000256" key="2">
    <source>
        <dbReference type="ARBA" id="ARBA00023860"/>
    </source>
</evidence>
<dbReference type="SUPFAM" id="SSF56112">
    <property type="entry name" value="Protein kinase-like (PK-like)"/>
    <property type="match status" value="1"/>
</dbReference>
<dbReference type="InterPro" id="IPR050235">
    <property type="entry name" value="CK1_Ser-Thr_kinase"/>
</dbReference>
<dbReference type="EMBL" id="MPUH01000694">
    <property type="protein sequence ID" value="OMJ75369.1"/>
    <property type="molecule type" value="Genomic_DNA"/>
</dbReference>
<dbReference type="GO" id="GO:0005524">
    <property type="term" value="F:ATP binding"/>
    <property type="evidence" value="ECO:0007669"/>
    <property type="project" value="InterPro"/>
</dbReference>
<feature type="domain" description="Protein kinase" evidence="4">
    <location>
        <begin position="12"/>
        <end position="281"/>
    </location>
</feature>
<dbReference type="SMART" id="SM00220">
    <property type="entry name" value="S_TKc"/>
    <property type="match status" value="1"/>
</dbReference>
<dbReference type="Gene3D" id="1.10.510.10">
    <property type="entry name" value="Transferase(Phosphotransferase) domain 1"/>
    <property type="match status" value="1"/>
</dbReference>
<dbReference type="AlphaFoldDB" id="A0A1R2BF53"/>
<dbReference type="GO" id="GO:0004674">
    <property type="term" value="F:protein serine/threonine kinase activity"/>
    <property type="evidence" value="ECO:0007669"/>
    <property type="project" value="UniProtKB-EC"/>
</dbReference>
<feature type="region of interest" description="Disordered" evidence="3">
    <location>
        <begin position="331"/>
        <end position="361"/>
    </location>
</feature>